<sequence length="71" mass="8074">MNYCEGEELYDGYTDSRFFKHEGTTNPETMTQWSRFTLKFVNFAIGASLDVIKAPGESFEHLQHLIGPGRG</sequence>
<keyword evidence="2" id="KW-1185">Reference proteome</keyword>
<organism evidence="1 2">
    <name type="scientific">Neonectria magnoliae</name>
    <dbReference type="NCBI Taxonomy" id="2732573"/>
    <lineage>
        <taxon>Eukaryota</taxon>
        <taxon>Fungi</taxon>
        <taxon>Dikarya</taxon>
        <taxon>Ascomycota</taxon>
        <taxon>Pezizomycotina</taxon>
        <taxon>Sordariomycetes</taxon>
        <taxon>Hypocreomycetidae</taxon>
        <taxon>Hypocreales</taxon>
        <taxon>Nectriaceae</taxon>
        <taxon>Neonectria</taxon>
    </lineage>
</organism>
<reference evidence="1 2" key="1">
    <citation type="journal article" date="2025" name="Microbiol. Resour. Announc.">
        <title>Draft genome sequences for Neonectria magnoliae and Neonectria punicea, canker pathogens of Liriodendron tulipifera and Acer saccharum in West Virginia.</title>
        <authorList>
            <person name="Petronek H.M."/>
            <person name="Kasson M.T."/>
            <person name="Metheny A.M."/>
            <person name="Stauder C.M."/>
            <person name="Lovett B."/>
            <person name="Lynch S.C."/>
            <person name="Garnas J.R."/>
            <person name="Kasson L.R."/>
            <person name="Stajich J.E."/>
        </authorList>
    </citation>
    <scope>NUCLEOTIDE SEQUENCE [LARGE SCALE GENOMIC DNA]</scope>
    <source>
        <strain evidence="1 2">NRRL 64651</strain>
    </source>
</reference>
<evidence type="ECO:0000313" key="2">
    <source>
        <dbReference type="Proteomes" id="UP001498421"/>
    </source>
</evidence>
<protein>
    <submittedName>
        <fullName evidence="1">Uncharacterized protein</fullName>
    </submittedName>
</protein>
<dbReference type="EMBL" id="JAZAVK010000059">
    <property type="protein sequence ID" value="KAK7426981.1"/>
    <property type="molecule type" value="Genomic_DNA"/>
</dbReference>
<accession>A0ABR1I0Y5</accession>
<dbReference type="Proteomes" id="UP001498421">
    <property type="component" value="Unassembled WGS sequence"/>
</dbReference>
<name>A0ABR1I0Y5_9HYPO</name>
<gene>
    <name evidence="1" type="ORF">QQZ08_006579</name>
</gene>
<evidence type="ECO:0000313" key="1">
    <source>
        <dbReference type="EMBL" id="KAK7426981.1"/>
    </source>
</evidence>
<comment type="caution">
    <text evidence="1">The sequence shown here is derived from an EMBL/GenBank/DDBJ whole genome shotgun (WGS) entry which is preliminary data.</text>
</comment>
<proteinExistence type="predicted"/>